<evidence type="ECO:0000313" key="12">
    <source>
        <dbReference type="Proteomes" id="UP000446768"/>
    </source>
</evidence>
<evidence type="ECO:0000313" key="11">
    <source>
        <dbReference type="EMBL" id="MRV71003.1"/>
    </source>
</evidence>
<evidence type="ECO:0000256" key="7">
    <source>
        <dbReference type="RuleBase" id="RU000405"/>
    </source>
</evidence>
<feature type="transmembrane region" description="Helical" evidence="8">
    <location>
        <begin position="206"/>
        <end position="231"/>
    </location>
</feature>
<dbReference type="InterPro" id="IPR011623">
    <property type="entry name" value="7TMR_DISM_rcpt_extracell_dom1"/>
</dbReference>
<comment type="caution">
    <text evidence="11">The sequence shown here is derived from an EMBL/GenBank/DDBJ whole genome shotgun (WGS) entry which is preliminary data.</text>
</comment>
<dbReference type="EMBL" id="WKJJ01000002">
    <property type="protein sequence ID" value="MRV71003.1"/>
    <property type="molecule type" value="Genomic_DNA"/>
</dbReference>
<dbReference type="GO" id="GO:0016020">
    <property type="term" value="C:membrane"/>
    <property type="evidence" value="ECO:0007669"/>
    <property type="project" value="UniProtKB-SubCell"/>
</dbReference>
<evidence type="ECO:0000256" key="1">
    <source>
        <dbReference type="ARBA" id="ARBA00004370"/>
    </source>
</evidence>
<dbReference type="PANTHER" id="PTHR11920">
    <property type="entry name" value="GUANYLYL CYCLASE"/>
    <property type="match status" value="1"/>
</dbReference>
<feature type="transmembrane region" description="Helical" evidence="8">
    <location>
        <begin position="338"/>
        <end position="356"/>
    </location>
</feature>
<dbReference type="Proteomes" id="UP000446768">
    <property type="component" value="Unassembled WGS sequence"/>
</dbReference>
<dbReference type="GO" id="GO:0000166">
    <property type="term" value="F:nucleotide binding"/>
    <property type="evidence" value="ECO:0007669"/>
    <property type="project" value="UniProtKB-KW"/>
</dbReference>
<dbReference type="PANTHER" id="PTHR11920:SF335">
    <property type="entry name" value="GUANYLATE CYCLASE"/>
    <property type="match status" value="1"/>
</dbReference>
<dbReference type="CDD" id="cd07302">
    <property type="entry name" value="CHD"/>
    <property type="match status" value="1"/>
</dbReference>
<feature type="signal peptide" evidence="9">
    <location>
        <begin position="1"/>
        <end position="24"/>
    </location>
</feature>
<evidence type="ECO:0000256" key="5">
    <source>
        <dbReference type="ARBA" id="ARBA00023136"/>
    </source>
</evidence>
<protein>
    <recommendedName>
        <fullName evidence="10">Guanylate cyclase domain-containing protein</fullName>
    </recommendedName>
</protein>
<accession>A0A7X2IK59</accession>
<dbReference type="PROSITE" id="PS50125">
    <property type="entry name" value="GUANYLATE_CYCLASE_2"/>
    <property type="match status" value="1"/>
</dbReference>
<name>A0A7X2IK59_9BURK</name>
<feature type="transmembrane region" description="Helical" evidence="8">
    <location>
        <begin position="368"/>
        <end position="385"/>
    </location>
</feature>
<comment type="subcellular location">
    <subcellularLocation>
        <location evidence="1">Membrane</location>
    </subcellularLocation>
</comment>
<feature type="transmembrane region" description="Helical" evidence="8">
    <location>
        <begin position="243"/>
        <end position="263"/>
    </location>
</feature>
<evidence type="ECO:0000256" key="3">
    <source>
        <dbReference type="ARBA" id="ARBA00022741"/>
    </source>
</evidence>
<keyword evidence="9" id="KW-0732">Signal</keyword>
<evidence type="ECO:0000256" key="9">
    <source>
        <dbReference type="SAM" id="SignalP"/>
    </source>
</evidence>
<gene>
    <name evidence="11" type="ORF">GJ700_04615</name>
</gene>
<dbReference type="Pfam" id="PF07695">
    <property type="entry name" value="7TMR-DISM_7TM"/>
    <property type="match status" value="1"/>
</dbReference>
<keyword evidence="4 8" id="KW-1133">Transmembrane helix</keyword>
<dbReference type="Pfam" id="PF07696">
    <property type="entry name" value="7TMR-DISMED2"/>
    <property type="match status" value="1"/>
</dbReference>
<keyword evidence="6 7" id="KW-0456">Lyase</keyword>
<evidence type="ECO:0000256" key="2">
    <source>
        <dbReference type="ARBA" id="ARBA00022692"/>
    </source>
</evidence>
<dbReference type="Gene3D" id="3.30.70.1230">
    <property type="entry name" value="Nucleotide cyclase"/>
    <property type="match status" value="1"/>
</dbReference>
<evidence type="ECO:0000259" key="10">
    <source>
        <dbReference type="PROSITE" id="PS50125"/>
    </source>
</evidence>
<comment type="similarity">
    <text evidence="7">Belongs to the adenylyl cyclase class-4/guanylyl cyclase family.</text>
</comment>
<dbReference type="GO" id="GO:0004016">
    <property type="term" value="F:adenylate cyclase activity"/>
    <property type="evidence" value="ECO:0007669"/>
    <property type="project" value="UniProtKB-ARBA"/>
</dbReference>
<evidence type="ECO:0000256" key="6">
    <source>
        <dbReference type="ARBA" id="ARBA00023239"/>
    </source>
</evidence>
<sequence>MAWLSRTLLAICMWLVAAMPCATAQQLSVAMLLEDPSGAMTLAQVLDAERAGRFKPGSTNVGMSTSAYWMRFTVQAPTQPPGAVLWFDTGNRTLQEITLYQPDGHGGWRAIATGSQQPYMQRPLPTDQFVFPVTLQAGAETVLYLRVRSTAYMGIVVQPRLWEPQAYRDRMEWERTGWQIYLGMAASLAGFYLMLWLYLREIDHLLYVLSLASIVFATCSALGGYGAAYALYWPDAPRFEQSVWVGAILAAGLFPVLFITRLADLWRRLPRLNLTLRWLVVVNTVVASAILLMFWLAPGSAALQQQLFIVGWLVWQPIFPLVLGGVVYVAWKGDRMSRFILVAYLPAVAASVWTSVENVQGVPPTLSLLMWAAAFELLVMALALADRFHCERLDTFAARQAMLHNLQQSEQELERMVMQRTLELNAEQKRTKELLYNILPVELAEELSATGKAQPARHESATVLFTDFAGFTAVASTMPADRMIAELNEIFAAFDDIADACGIEKIKTIGDAYMAAAGLPKPCPDHAQRCVRAGMKMIAYVEQRNRDHPFKWTLRVGIHSGPVVAGVVGKRKYAFDIWGDTVNIASRMESAGAGMKVNVSAYTSDLAGGEFECEYRGKVAAKGKGDIDMYFVVGERTGT</sequence>
<dbReference type="InterPro" id="IPR011622">
    <property type="entry name" value="7TMR_DISM_rcpt_extracell_dom2"/>
</dbReference>
<dbReference type="AlphaFoldDB" id="A0A7X2IK59"/>
<proteinExistence type="inferred from homology"/>
<dbReference type="InterPro" id="IPR050401">
    <property type="entry name" value="Cyclic_nucleotide_synthase"/>
</dbReference>
<reference evidence="11 12" key="1">
    <citation type="submission" date="2019-11" db="EMBL/GenBank/DDBJ databases">
        <title>Novel species isolated from a subtropical stream in China.</title>
        <authorList>
            <person name="Lu H."/>
        </authorList>
    </citation>
    <scope>NUCLEOTIDE SEQUENCE [LARGE SCALE GENOMIC DNA]</scope>
    <source>
        <strain evidence="11 12">FT92W</strain>
    </source>
</reference>
<feature type="transmembrane region" description="Helical" evidence="8">
    <location>
        <begin position="275"/>
        <end position="297"/>
    </location>
</feature>
<dbReference type="InterPro" id="IPR001054">
    <property type="entry name" value="A/G_cyclase"/>
</dbReference>
<feature type="transmembrane region" description="Helical" evidence="8">
    <location>
        <begin position="309"/>
        <end position="331"/>
    </location>
</feature>
<feature type="transmembrane region" description="Helical" evidence="8">
    <location>
        <begin position="178"/>
        <end position="199"/>
    </location>
</feature>
<dbReference type="InterPro" id="IPR029787">
    <property type="entry name" value="Nucleotide_cyclase"/>
</dbReference>
<keyword evidence="12" id="KW-1185">Reference proteome</keyword>
<organism evidence="11 12">
    <name type="scientific">Pseudoduganella rivuli</name>
    <dbReference type="NCBI Taxonomy" id="2666085"/>
    <lineage>
        <taxon>Bacteria</taxon>
        <taxon>Pseudomonadati</taxon>
        <taxon>Pseudomonadota</taxon>
        <taxon>Betaproteobacteria</taxon>
        <taxon>Burkholderiales</taxon>
        <taxon>Oxalobacteraceae</taxon>
        <taxon>Telluria group</taxon>
        <taxon>Pseudoduganella</taxon>
    </lineage>
</organism>
<dbReference type="SUPFAM" id="SSF55073">
    <property type="entry name" value="Nucleotide cyclase"/>
    <property type="match status" value="1"/>
</dbReference>
<dbReference type="GO" id="GO:0035556">
    <property type="term" value="P:intracellular signal transduction"/>
    <property type="evidence" value="ECO:0007669"/>
    <property type="project" value="InterPro"/>
</dbReference>
<evidence type="ECO:0000256" key="8">
    <source>
        <dbReference type="SAM" id="Phobius"/>
    </source>
</evidence>
<dbReference type="InterPro" id="IPR018297">
    <property type="entry name" value="A/G_cyclase_CS"/>
</dbReference>
<keyword evidence="2 8" id="KW-0812">Transmembrane</keyword>
<feature type="domain" description="Guanylate cyclase" evidence="10">
    <location>
        <begin position="462"/>
        <end position="589"/>
    </location>
</feature>
<dbReference type="Gene3D" id="2.60.40.2380">
    <property type="match status" value="1"/>
</dbReference>
<dbReference type="Pfam" id="PF00211">
    <property type="entry name" value="Guanylate_cyc"/>
    <property type="match status" value="1"/>
</dbReference>
<dbReference type="GO" id="GO:0009190">
    <property type="term" value="P:cyclic nucleotide biosynthetic process"/>
    <property type="evidence" value="ECO:0007669"/>
    <property type="project" value="InterPro"/>
</dbReference>
<dbReference type="SMART" id="SM00044">
    <property type="entry name" value="CYCc"/>
    <property type="match status" value="1"/>
</dbReference>
<evidence type="ECO:0000256" key="4">
    <source>
        <dbReference type="ARBA" id="ARBA00022989"/>
    </source>
</evidence>
<keyword evidence="5 8" id="KW-0472">Membrane</keyword>
<dbReference type="PROSITE" id="PS00452">
    <property type="entry name" value="GUANYLATE_CYCLASE_1"/>
    <property type="match status" value="1"/>
</dbReference>
<feature type="chain" id="PRO_5031351473" description="Guanylate cyclase domain-containing protein" evidence="9">
    <location>
        <begin position="25"/>
        <end position="639"/>
    </location>
</feature>
<keyword evidence="3" id="KW-0547">Nucleotide-binding</keyword>